<dbReference type="GO" id="GO:0065002">
    <property type="term" value="P:intracellular protein transmembrane transport"/>
    <property type="evidence" value="ECO:0007669"/>
    <property type="project" value="UniProtKB-UniRule"/>
</dbReference>
<comment type="caution">
    <text evidence="12">The sequence shown here is derived from an EMBL/GenBank/DDBJ whole genome shotgun (WGS) entry which is preliminary data.</text>
</comment>
<keyword evidence="8 10" id="KW-0472">Membrane</keyword>
<proteinExistence type="inferred from homology"/>
<evidence type="ECO:0000256" key="10">
    <source>
        <dbReference type="HAMAP-Rule" id="MF_01465"/>
    </source>
</evidence>
<comment type="subunit">
    <text evidence="10">Component of the Sec protein translocase complex. Heterotrimer consisting of SecY, SecE and SecG subunits. The heterotrimers can form oligomers, although 1 heterotrimer is thought to be able to translocate proteins. Interacts with the ribosome. Interacts with SecDF, and other proteins may be involved. Interacts with SecA.</text>
</comment>
<keyword evidence="3 10" id="KW-0813">Transport</keyword>
<organism evidence="12 13">
    <name type="scientific">candidate division WWE3 bacterium GW2011_GWA2_44_16</name>
    <dbReference type="NCBI Taxonomy" id="1619110"/>
    <lineage>
        <taxon>Bacteria</taxon>
        <taxon>Katanobacteria</taxon>
    </lineage>
</organism>
<dbReference type="Pfam" id="PF00344">
    <property type="entry name" value="SecY"/>
    <property type="match status" value="1"/>
</dbReference>
<dbReference type="EMBL" id="LCIA01000001">
    <property type="protein sequence ID" value="KKT45735.1"/>
    <property type="molecule type" value="Genomic_DNA"/>
</dbReference>
<dbReference type="Proteomes" id="UP000034128">
    <property type="component" value="Unassembled WGS sequence"/>
</dbReference>
<comment type="subcellular location">
    <subcellularLocation>
        <location evidence="10">Cell membrane</location>
        <topology evidence="10">Multi-pass membrane protein</topology>
    </subcellularLocation>
    <subcellularLocation>
        <location evidence="1">Membrane</location>
        <topology evidence="1">Multi-pass membrane protein</topology>
    </subcellularLocation>
</comment>
<dbReference type="GO" id="GO:0006605">
    <property type="term" value="P:protein targeting"/>
    <property type="evidence" value="ECO:0007669"/>
    <property type="project" value="UniProtKB-UniRule"/>
</dbReference>
<feature type="transmembrane region" description="Helical" evidence="10">
    <location>
        <begin position="100"/>
        <end position="120"/>
    </location>
</feature>
<dbReference type="InterPro" id="IPR030659">
    <property type="entry name" value="SecY_CS"/>
</dbReference>
<evidence type="ECO:0000256" key="6">
    <source>
        <dbReference type="ARBA" id="ARBA00022989"/>
    </source>
</evidence>
<gene>
    <name evidence="10" type="primary">secY</name>
    <name evidence="12" type="ORF">UW36_C0001G0033</name>
</gene>
<dbReference type="Gene3D" id="1.10.3370.10">
    <property type="entry name" value="SecY subunit domain"/>
    <property type="match status" value="1"/>
</dbReference>
<sequence length="414" mass="44746">MLKRKIIFTLFIIVVFRALANIPVPGVDIDSIRSFLAGSNVFGLLNLFSGGGFSNFSLVTLGLGPYINASIIMQIFTVVLPKLEELSKEGEFGRERINQYTKLLSVPIAAIQAYGMYFLFFKQQVIKPLAPIDLVVFILTLTAGSVLLTWLGDLLTEKGLGNGISMLIFVGIVESLPASMSQFYLLLNPETALRSLVFLAMAIVVVLGVVMVNEAVRNIPVEYGRRDTHAKVGSSAITSSLPIKVNQAGVIPIIFAVSVVLLPNLLASPLASVANPTIANIGNFLLYNFTPTSFAYNAFYFALVVGFTYFYTSFQFDPAKIADDIKKRGGFIPGIRPGKNTTDHLRVIINRITLGGALFLGSIAVLPNLLGGYFGLGNMAVGGTGLLIVVSVVLETVRQVKSIKATKSYESFLN</sequence>
<dbReference type="GO" id="GO:0005886">
    <property type="term" value="C:plasma membrane"/>
    <property type="evidence" value="ECO:0007669"/>
    <property type="project" value="UniProtKB-SubCell"/>
</dbReference>
<evidence type="ECO:0000256" key="8">
    <source>
        <dbReference type="ARBA" id="ARBA00023136"/>
    </source>
</evidence>
<dbReference type="InterPro" id="IPR026593">
    <property type="entry name" value="SecY"/>
</dbReference>
<dbReference type="PANTHER" id="PTHR10906">
    <property type="entry name" value="SECY/SEC61-ALPHA FAMILY MEMBER"/>
    <property type="match status" value="1"/>
</dbReference>
<keyword evidence="7 10" id="KW-0811">Translocation</keyword>
<evidence type="ECO:0000256" key="4">
    <source>
        <dbReference type="ARBA" id="ARBA00022692"/>
    </source>
</evidence>
<keyword evidence="4 10" id="KW-0812">Transmembrane</keyword>
<dbReference type="PROSITE" id="PS00755">
    <property type="entry name" value="SECY_1"/>
    <property type="match status" value="1"/>
</dbReference>
<feature type="transmembrane region" description="Helical" evidence="10">
    <location>
        <begin position="164"/>
        <end position="184"/>
    </location>
</feature>
<evidence type="ECO:0000256" key="11">
    <source>
        <dbReference type="RuleBase" id="RU004349"/>
    </source>
</evidence>
<evidence type="ECO:0000256" key="7">
    <source>
        <dbReference type="ARBA" id="ARBA00023010"/>
    </source>
</evidence>
<dbReference type="FunFam" id="1.10.3370.10:FF:000001">
    <property type="entry name" value="Preprotein translocase subunit SecY"/>
    <property type="match status" value="1"/>
</dbReference>
<name>A0A0G1HFS3_UNCKA</name>
<evidence type="ECO:0000256" key="3">
    <source>
        <dbReference type="ARBA" id="ARBA00022448"/>
    </source>
</evidence>
<comment type="similarity">
    <text evidence="2 10 11">Belongs to the SecY/SEC61-alpha family.</text>
</comment>
<evidence type="ECO:0000256" key="9">
    <source>
        <dbReference type="ARBA" id="ARBA00039733"/>
    </source>
</evidence>
<feature type="transmembrane region" description="Helical" evidence="10">
    <location>
        <begin position="294"/>
        <end position="312"/>
    </location>
</feature>
<comment type="caution">
    <text evidence="10">Lacks conserved residue(s) required for the propagation of feature annotation.</text>
</comment>
<dbReference type="NCBIfam" id="TIGR00967">
    <property type="entry name" value="3a0501s007"/>
    <property type="match status" value="1"/>
</dbReference>
<feature type="transmembrane region" description="Helical" evidence="10">
    <location>
        <begin position="196"/>
        <end position="216"/>
    </location>
</feature>
<evidence type="ECO:0000256" key="2">
    <source>
        <dbReference type="ARBA" id="ARBA00005751"/>
    </source>
</evidence>
<dbReference type="PRINTS" id="PR00303">
    <property type="entry name" value="SECYTRNLCASE"/>
</dbReference>
<evidence type="ECO:0000313" key="13">
    <source>
        <dbReference type="Proteomes" id="UP000034128"/>
    </source>
</evidence>
<dbReference type="STRING" id="1619110.UW36_C0001G0033"/>
<evidence type="ECO:0000256" key="1">
    <source>
        <dbReference type="ARBA" id="ARBA00004141"/>
    </source>
</evidence>
<feature type="transmembrane region" description="Helical" evidence="10">
    <location>
        <begin position="250"/>
        <end position="274"/>
    </location>
</feature>
<keyword evidence="5 10" id="KW-0653">Protein transport</keyword>
<evidence type="ECO:0000313" key="12">
    <source>
        <dbReference type="EMBL" id="KKT45735.1"/>
    </source>
</evidence>
<dbReference type="InterPro" id="IPR002208">
    <property type="entry name" value="SecY/SEC61-alpha"/>
</dbReference>
<feature type="transmembrane region" description="Helical" evidence="10">
    <location>
        <begin position="372"/>
        <end position="394"/>
    </location>
</feature>
<keyword evidence="10" id="KW-1003">Cell membrane</keyword>
<reference evidence="12 13" key="1">
    <citation type="journal article" date="2015" name="Nature">
        <title>rRNA introns, odd ribosomes, and small enigmatic genomes across a large radiation of phyla.</title>
        <authorList>
            <person name="Brown C.T."/>
            <person name="Hug L.A."/>
            <person name="Thomas B.C."/>
            <person name="Sharon I."/>
            <person name="Castelle C.J."/>
            <person name="Singh A."/>
            <person name="Wilkins M.J."/>
            <person name="Williams K.H."/>
            <person name="Banfield J.F."/>
        </authorList>
    </citation>
    <scope>NUCLEOTIDE SEQUENCE [LARGE SCALE GENOMIC DNA]</scope>
</reference>
<feature type="transmembrane region" description="Helical" evidence="10">
    <location>
        <begin position="348"/>
        <end position="366"/>
    </location>
</feature>
<dbReference type="AlphaFoldDB" id="A0A0G1HFS3"/>
<dbReference type="SUPFAM" id="SSF103491">
    <property type="entry name" value="Preprotein translocase SecY subunit"/>
    <property type="match status" value="1"/>
</dbReference>
<protein>
    <recommendedName>
        <fullName evidence="9 10">Protein translocase subunit SecY</fullName>
    </recommendedName>
</protein>
<dbReference type="PIRSF" id="PIRSF004557">
    <property type="entry name" value="SecY"/>
    <property type="match status" value="1"/>
</dbReference>
<evidence type="ECO:0000256" key="5">
    <source>
        <dbReference type="ARBA" id="ARBA00022927"/>
    </source>
</evidence>
<keyword evidence="6 10" id="KW-1133">Transmembrane helix</keyword>
<accession>A0A0G1HFS3</accession>
<dbReference type="HAMAP" id="MF_01465">
    <property type="entry name" value="SecY"/>
    <property type="match status" value="1"/>
</dbReference>
<feature type="transmembrane region" description="Helical" evidence="10">
    <location>
        <begin position="132"/>
        <end position="152"/>
    </location>
</feature>
<comment type="function">
    <text evidence="10">The central subunit of the protein translocation channel SecYEG. Consists of two halves formed by TMs 1-5 and 6-10. These two domains form a lateral gate at the front which open onto the bilayer between TMs 2 and 7, and are clamped together by SecE at the back. The channel is closed by both a pore ring composed of hydrophobic SecY resides and a short helix (helix 2A) on the extracellular side of the membrane which forms a plug. The plug probably moves laterally to allow the channel to open. The ring and the pore may move independently.</text>
</comment>
<dbReference type="GO" id="GO:0043952">
    <property type="term" value="P:protein transport by the Sec complex"/>
    <property type="evidence" value="ECO:0007669"/>
    <property type="project" value="UniProtKB-UniRule"/>
</dbReference>
<dbReference type="InterPro" id="IPR023201">
    <property type="entry name" value="SecY_dom_sf"/>
</dbReference>
<dbReference type="PATRIC" id="fig|1619110.3.peg.37"/>